<dbReference type="EnsemblMetazoa" id="CapteT208136">
    <property type="protein sequence ID" value="CapteP208136"/>
    <property type="gene ID" value="CapteG208136"/>
</dbReference>
<proteinExistence type="predicted"/>
<accession>R7UYC6</accession>
<organism evidence="2">
    <name type="scientific">Capitella teleta</name>
    <name type="common">Polychaete worm</name>
    <dbReference type="NCBI Taxonomy" id="283909"/>
    <lineage>
        <taxon>Eukaryota</taxon>
        <taxon>Metazoa</taxon>
        <taxon>Spiralia</taxon>
        <taxon>Lophotrochozoa</taxon>
        <taxon>Annelida</taxon>
        <taxon>Polychaeta</taxon>
        <taxon>Sedentaria</taxon>
        <taxon>Scolecida</taxon>
        <taxon>Capitellidae</taxon>
        <taxon>Capitella</taxon>
    </lineage>
</organism>
<reference evidence="4" key="1">
    <citation type="submission" date="2012-12" db="EMBL/GenBank/DDBJ databases">
        <authorList>
            <person name="Hellsten U."/>
            <person name="Grimwood J."/>
            <person name="Chapman J.A."/>
            <person name="Shapiro H."/>
            <person name="Aerts A."/>
            <person name="Otillar R.P."/>
            <person name="Terry A.Y."/>
            <person name="Boore J.L."/>
            <person name="Simakov O."/>
            <person name="Marletaz F."/>
            <person name="Cho S.-J."/>
            <person name="Edsinger-Gonzales E."/>
            <person name="Havlak P."/>
            <person name="Kuo D.-H."/>
            <person name="Larsson T."/>
            <person name="Lv J."/>
            <person name="Arendt D."/>
            <person name="Savage R."/>
            <person name="Osoegawa K."/>
            <person name="de Jong P."/>
            <person name="Lindberg D.R."/>
            <person name="Seaver E.C."/>
            <person name="Weisblat D.A."/>
            <person name="Putnam N.H."/>
            <person name="Grigoriev I.V."/>
            <person name="Rokhsar D.S."/>
        </authorList>
    </citation>
    <scope>NUCLEOTIDE SEQUENCE</scope>
    <source>
        <strain evidence="4">I ESC-2004</strain>
    </source>
</reference>
<feature type="region of interest" description="Disordered" evidence="1">
    <location>
        <begin position="168"/>
        <end position="204"/>
    </location>
</feature>
<evidence type="ECO:0000256" key="1">
    <source>
        <dbReference type="SAM" id="MobiDB-lite"/>
    </source>
</evidence>
<keyword evidence="4" id="KW-1185">Reference proteome</keyword>
<dbReference type="EMBL" id="AMQN01020156">
    <property type="status" value="NOT_ANNOTATED_CDS"/>
    <property type="molecule type" value="Genomic_DNA"/>
</dbReference>
<protein>
    <submittedName>
        <fullName evidence="2 3">Uncharacterized protein</fullName>
    </submittedName>
</protein>
<reference evidence="2 4" key="2">
    <citation type="journal article" date="2013" name="Nature">
        <title>Insights into bilaterian evolution from three spiralian genomes.</title>
        <authorList>
            <person name="Simakov O."/>
            <person name="Marletaz F."/>
            <person name="Cho S.J."/>
            <person name="Edsinger-Gonzales E."/>
            <person name="Havlak P."/>
            <person name="Hellsten U."/>
            <person name="Kuo D.H."/>
            <person name="Larsson T."/>
            <person name="Lv J."/>
            <person name="Arendt D."/>
            <person name="Savage R."/>
            <person name="Osoegawa K."/>
            <person name="de Jong P."/>
            <person name="Grimwood J."/>
            <person name="Chapman J.A."/>
            <person name="Shapiro H."/>
            <person name="Aerts A."/>
            <person name="Otillar R.P."/>
            <person name="Terry A.Y."/>
            <person name="Boore J.L."/>
            <person name="Grigoriev I.V."/>
            <person name="Lindberg D.R."/>
            <person name="Seaver E.C."/>
            <person name="Weisblat D.A."/>
            <person name="Putnam N.H."/>
            <person name="Rokhsar D.S."/>
        </authorList>
    </citation>
    <scope>NUCLEOTIDE SEQUENCE</scope>
    <source>
        <strain evidence="2 4">I ESC-2004</strain>
    </source>
</reference>
<evidence type="ECO:0000313" key="2">
    <source>
        <dbReference type="EMBL" id="ELU11314.1"/>
    </source>
</evidence>
<name>R7UYC6_CAPTE</name>
<feature type="compositionally biased region" description="Polar residues" evidence="1">
    <location>
        <begin position="193"/>
        <end position="204"/>
    </location>
</feature>
<feature type="compositionally biased region" description="Basic residues" evidence="1">
    <location>
        <begin position="172"/>
        <end position="189"/>
    </location>
</feature>
<gene>
    <name evidence="2" type="ORF">CAPTEDRAFT_208136</name>
</gene>
<dbReference type="AlphaFoldDB" id="R7UYC6"/>
<dbReference type="HOGENOM" id="CLU_1078672_0_0_1"/>
<evidence type="ECO:0000313" key="4">
    <source>
        <dbReference type="Proteomes" id="UP000014760"/>
    </source>
</evidence>
<dbReference type="EMBL" id="KB296785">
    <property type="protein sequence ID" value="ELU11314.1"/>
    <property type="molecule type" value="Genomic_DNA"/>
</dbReference>
<evidence type="ECO:0000313" key="3">
    <source>
        <dbReference type="EnsemblMetazoa" id="CapteP208136"/>
    </source>
</evidence>
<dbReference type="Proteomes" id="UP000014760">
    <property type="component" value="Unassembled WGS sequence"/>
</dbReference>
<sequence length="224" mass="25183">MPQQPYFKYRGTMQNFKENESQLAASSNPSETLRNDYYNTRQPNLIAWSKLRMKLNERIVDFSKGGSTRSADRVDRPDDNDITQQTRWINDDLMSYSGSPGSSSSLNTTNFINYGIPRAKITPNPRLQARKTHSLMEFGTDPSEFGRLSDCECASDSDFEYPAYTPKSIMKAPKKKSKKKKTKTTKKGGMKSNAKSESSLSTAGRTSVVKFQLLPSTTNCNVTL</sequence>
<reference evidence="3" key="3">
    <citation type="submission" date="2015-06" db="UniProtKB">
        <authorList>
            <consortium name="EnsemblMetazoa"/>
        </authorList>
    </citation>
    <scope>IDENTIFICATION</scope>
</reference>